<dbReference type="RefSeq" id="WP_005044694.1">
    <property type="nucleotide sequence ID" value="NZ_AOME01000073.1"/>
</dbReference>
<evidence type="ECO:0000313" key="3">
    <source>
        <dbReference type="Proteomes" id="UP000011625"/>
    </source>
</evidence>
<organism evidence="2 3">
    <name type="scientific">Halococcus salifodinae DSM 8989</name>
    <dbReference type="NCBI Taxonomy" id="1227456"/>
    <lineage>
        <taxon>Archaea</taxon>
        <taxon>Methanobacteriati</taxon>
        <taxon>Methanobacteriota</taxon>
        <taxon>Stenosarchaea group</taxon>
        <taxon>Halobacteria</taxon>
        <taxon>Halobacteriales</taxon>
        <taxon>Halococcaceae</taxon>
        <taxon>Halococcus</taxon>
    </lineage>
</organism>
<evidence type="ECO:0008006" key="4">
    <source>
        <dbReference type="Google" id="ProtNLM"/>
    </source>
</evidence>
<feature type="transmembrane region" description="Helical" evidence="1">
    <location>
        <begin position="165"/>
        <end position="185"/>
    </location>
</feature>
<feature type="transmembrane region" description="Helical" evidence="1">
    <location>
        <begin position="134"/>
        <end position="153"/>
    </location>
</feature>
<feature type="transmembrane region" description="Helical" evidence="1">
    <location>
        <begin position="52"/>
        <end position="74"/>
    </location>
</feature>
<dbReference type="OrthoDB" id="103507at2157"/>
<dbReference type="PANTHER" id="PTHR42241">
    <property type="entry name" value="HYPOTHETICAL MEMBRANE PROTEIN, CONSERVED, DUF998 FAMILY"/>
    <property type="match status" value="1"/>
</dbReference>
<dbReference type="PATRIC" id="fig|1227456.3.peg.3072"/>
<gene>
    <name evidence="2" type="ORF">C450_15153</name>
</gene>
<proteinExistence type="predicted"/>
<sequence length="192" mass="19284">MNGSLDRRLVVVSGALAPVVALGSIFLGTALSPTFSWAGSALSDLGVTPASALAFNGGLVAGGVLALPLAWVLAADGRSTLGAVFGLTAVSMALVGVFRSGHPLHFPVALSFYLGATLTMLVDGIGALRAGARTWGLAALGLALVHIGSWAAWSTGVRPGSGLAIPEAIGAVLFAIWVWGVALQLRSSEIRA</sequence>
<comment type="caution">
    <text evidence="2">The sequence shown here is derived from an EMBL/GenBank/DDBJ whole genome shotgun (WGS) entry which is preliminary data.</text>
</comment>
<keyword evidence="1" id="KW-1133">Transmembrane helix</keyword>
<feature type="transmembrane region" description="Helical" evidence="1">
    <location>
        <begin position="104"/>
        <end position="122"/>
    </location>
</feature>
<keyword evidence="1" id="KW-0812">Transmembrane</keyword>
<name>M0N189_9EURY</name>
<feature type="transmembrane region" description="Helical" evidence="1">
    <location>
        <begin position="9"/>
        <end position="32"/>
    </location>
</feature>
<evidence type="ECO:0000256" key="1">
    <source>
        <dbReference type="SAM" id="Phobius"/>
    </source>
</evidence>
<feature type="transmembrane region" description="Helical" evidence="1">
    <location>
        <begin position="81"/>
        <end position="98"/>
    </location>
</feature>
<reference evidence="2 3" key="1">
    <citation type="journal article" date="2014" name="PLoS Genet.">
        <title>Phylogenetically driven sequencing of extremely halophilic archaea reveals strategies for static and dynamic osmo-response.</title>
        <authorList>
            <person name="Becker E.A."/>
            <person name="Seitzer P.M."/>
            <person name="Tritt A."/>
            <person name="Larsen D."/>
            <person name="Krusor M."/>
            <person name="Yao A.I."/>
            <person name="Wu D."/>
            <person name="Madern D."/>
            <person name="Eisen J.A."/>
            <person name="Darling A.E."/>
            <person name="Facciotti M.T."/>
        </authorList>
    </citation>
    <scope>NUCLEOTIDE SEQUENCE [LARGE SCALE GENOMIC DNA]</scope>
    <source>
        <strain evidence="2 3">DSM 8989</strain>
    </source>
</reference>
<dbReference type="Pfam" id="PF06197">
    <property type="entry name" value="DUF998"/>
    <property type="match status" value="1"/>
</dbReference>
<evidence type="ECO:0000313" key="2">
    <source>
        <dbReference type="EMBL" id="EMA50445.1"/>
    </source>
</evidence>
<dbReference type="EMBL" id="AOME01000073">
    <property type="protein sequence ID" value="EMA50445.1"/>
    <property type="molecule type" value="Genomic_DNA"/>
</dbReference>
<keyword evidence="1" id="KW-0472">Membrane</keyword>
<dbReference type="AlphaFoldDB" id="M0N189"/>
<accession>M0N189</accession>
<dbReference type="InterPro" id="IPR009339">
    <property type="entry name" value="DUF998"/>
</dbReference>
<keyword evidence="3" id="KW-1185">Reference proteome</keyword>
<dbReference type="PANTHER" id="PTHR42241:SF2">
    <property type="entry name" value="HYPOTHETICAL MEMBRANE PROTEIN, CONSERVED, DUF998 FAMILY"/>
    <property type="match status" value="1"/>
</dbReference>
<dbReference type="Proteomes" id="UP000011625">
    <property type="component" value="Unassembled WGS sequence"/>
</dbReference>
<protein>
    <recommendedName>
        <fullName evidence="4">DUF998 domain-containing protein</fullName>
    </recommendedName>
</protein>